<dbReference type="InterPro" id="IPR032066">
    <property type="entry name" value="GP3_package"/>
</dbReference>
<dbReference type="EMBL" id="BK016159">
    <property type="protein sequence ID" value="DAF98992.1"/>
    <property type="molecule type" value="Genomic_DNA"/>
</dbReference>
<sequence>MPRGVPEKRPGANRESINRAMASINFPKVDQNDPQAVAQRLRDYFDWAAKNDFRPNLVGMANWLGVSREALYQWRQGNYIGNPESIQIITNAVNRLEEIWADQMLDGDLPPAAGIFIGINHYGYKQQVETVVRQESPLGPVEDKKQLAARVGLEIPDET</sequence>
<dbReference type="Pfam" id="PF16677">
    <property type="entry name" value="GP3_package"/>
    <property type="match status" value="1"/>
</dbReference>
<proteinExistence type="predicted"/>
<evidence type="ECO:0000313" key="1">
    <source>
        <dbReference type="EMBL" id="DAF98992.1"/>
    </source>
</evidence>
<name>A0A8S5UWX5_9CAUD</name>
<protein>
    <submittedName>
        <fullName evidence="1">Terminase small subunit</fullName>
    </submittedName>
</protein>
<reference evidence="1" key="1">
    <citation type="journal article" date="2021" name="Proc. Natl. Acad. Sci. U.S.A.">
        <title>A Catalog of Tens of Thousands of Viruses from Human Metagenomes Reveals Hidden Associations with Chronic Diseases.</title>
        <authorList>
            <person name="Tisza M.J."/>
            <person name="Buck C.B."/>
        </authorList>
    </citation>
    <scope>NUCLEOTIDE SEQUENCE</scope>
    <source>
        <strain evidence="1">CtDmR33</strain>
    </source>
</reference>
<organism evidence="1">
    <name type="scientific">Siphoviridae sp. ctDmR33</name>
    <dbReference type="NCBI Taxonomy" id="2825389"/>
    <lineage>
        <taxon>Viruses</taxon>
        <taxon>Duplodnaviria</taxon>
        <taxon>Heunggongvirae</taxon>
        <taxon>Uroviricota</taxon>
        <taxon>Caudoviricetes</taxon>
    </lineage>
</organism>
<accession>A0A8S5UWX5</accession>